<reference evidence="2 3" key="1">
    <citation type="submission" date="2021-07" db="EMBL/GenBank/DDBJ databases">
        <authorList>
            <person name="Palmer J.M."/>
        </authorList>
    </citation>
    <scope>NUCLEOTIDE SEQUENCE [LARGE SCALE GENOMIC DNA]</scope>
    <source>
        <strain evidence="2 3">AT_MEX2019</strain>
        <tissue evidence="2">Muscle</tissue>
    </source>
</reference>
<sequence>MCLQKHPAAEPLSSEEEKPFKTAPNPQGGHQQSTVTGMEKDQGGDYCAMPPVQTPVREVNQARPRMGPSSVLEWVQRLVRELCHWACFDGINEFSCCGCLGLLSCWKVNLHPSLQSSAASNRFSSRIGPYLAPSILLSVQFLCLC</sequence>
<evidence type="ECO:0000256" key="1">
    <source>
        <dbReference type="SAM" id="MobiDB-lite"/>
    </source>
</evidence>
<proteinExistence type="predicted"/>
<organism evidence="2 3">
    <name type="scientific">Ataeniobius toweri</name>
    <dbReference type="NCBI Taxonomy" id="208326"/>
    <lineage>
        <taxon>Eukaryota</taxon>
        <taxon>Metazoa</taxon>
        <taxon>Chordata</taxon>
        <taxon>Craniata</taxon>
        <taxon>Vertebrata</taxon>
        <taxon>Euteleostomi</taxon>
        <taxon>Actinopterygii</taxon>
        <taxon>Neopterygii</taxon>
        <taxon>Teleostei</taxon>
        <taxon>Neoteleostei</taxon>
        <taxon>Acanthomorphata</taxon>
        <taxon>Ovalentaria</taxon>
        <taxon>Atherinomorphae</taxon>
        <taxon>Cyprinodontiformes</taxon>
        <taxon>Goodeidae</taxon>
        <taxon>Ataeniobius</taxon>
    </lineage>
</organism>
<feature type="region of interest" description="Disordered" evidence="1">
    <location>
        <begin position="1"/>
        <end position="47"/>
    </location>
</feature>
<accession>A0ABU7A7X9</accession>
<keyword evidence="3" id="KW-1185">Reference proteome</keyword>
<protein>
    <submittedName>
        <fullName evidence="2">Uncharacterized protein</fullName>
    </submittedName>
</protein>
<evidence type="ECO:0000313" key="3">
    <source>
        <dbReference type="Proteomes" id="UP001345963"/>
    </source>
</evidence>
<gene>
    <name evidence="2" type="ORF">ATANTOWER_020005</name>
</gene>
<dbReference type="EMBL" id="JAHUTI010004215">
    <property type="protein sequence ID" value="MED6233975.1"/>
    <property type="molecule type" value="Genomic_DNA"/>
</dbReference>
<name>A0ABU7A7X9_9TELE</name>
<evidence type="ECO:0000313" key="2">
    <source>
        <dbReference type="EMBL" id="MED6233975.1"/>
    </source>
</evidence>
<feature type="compositionally biased region" description="Polar residues" evidence="1">
    <location>
        <begin position="24"/>
        <end position="36"/>
    </location>
</feature>
<dbReference type="Proteomes" id="UP001345963">
    <property type="component" value="Unassembled WGS sequence"/>
</dbReference>
<comment type="caution">
    <text evidence="2">The sequence shown here is derived from an EMBL/GenBank/DDBJ whole genome shotgun (WGS) entry which is preliminary data.</text>
</comment>